<accession>A0A7S8E8R9</accession>
<organism evidence="2 3">
    <name type="scientific">Phototrophicus methaneseepsis</name>
    <dbReference type="NCBI Taxonomy" id="2710758"/>
    <lineage>
        <taxon>Bacteria</taxon>
        <taxon>Bacillati</taxon>
        <taxon>Chloroflexota</taxon>
        <taxon>Candidatus Thermofontia</taxon>
        <taxon>Phototrophicales</taxon>
        <taxon>Phototrophicaceae</taxon>
        <taxon>Phototrophicus</taxon>
    </lineage>
</organism>
<dbReference type="InterPro" id="IPR005321">
    <property type="entry name" value="Peptidase_S58_DmpA"/>
</dbReference>
<dbReference type="KEGG" id="pmet:G4Y79_22070"/>
<dbReference type="PANTHER" id="PTHR36512:SF3">
    <property type="entry name" value="BLR5678 PROTEIN"/>
    <property type="match status" value="1"/>
</dbReference>
<proteinExistence type="inferred from homology"/>
<gene>
    <name evidence="2" type="ORF">G4Y79_22070</name>
</gene>
<dbReference type="GO" id="GO:0004177">
    <property type="term" value="F:aminopeptidase activity"/>
    <property type="evidence" value="ECO:0007669"/>
    <property type="project" value="TreeGrafter"/>
</dbReference>
<comment type="similarity">
    <text evidence="1">Belongs to the peptidase S58 family.</text>
</comment>
<dbReference type="SUPFAM" id="SSF56266">
    <property type="entry name" value="DmpA/ArgJ-like"/>
    <property type="match status" value="1"/>
</dbReference>
<dbReference type="AlphaFoldDB" id="A0A7S8E8R9"/>
<evidence type="ECO:0000256" key="1">
    <source>
        <dbReference type="ARBA" id="ARBA00007068"/>
    </source>
</evidence>
<evidence type="ECO:0000313" key="3">
    <source>
        <dbReference type="Proteomes" id="UP000594468"/>
    </source>
</evidence>
<evidence type="ECO:0000313" key="2">
    <source>
        <dbReference type="EMBL" id="QPC82339.1"/>
    </source>
</evidence>
<reference evidence="2 3" key="1">
    <citation type="submission" date="2020-02" db="EMBL/GenBank/DDBJ databases">
        <authorList>
            <person name="Zheng R.K."/>
            <person name="Sun C.M."/>
        </authorList>
    </citation>
    <scope>NUCLEOTIDE SEQUENCE [LARGE SCALE GENOMIC DNA]</scope>
    <source>
        <strain evidence="3">rifampicinis</strain>
    </source>
</reference>
<dbReference type="PANTHER" id="PTHR36512">
    <property type="entry name" value="D-AMINOPEPTIDASE"/>
    <property type="match status" value="1"/>
</dbReference>
<dbReference type="Pfam" id="PF03576">
    <property type="entry name" value="Peptidase_S58"/>
    <property type="match status" value="1"/>
</dbReference>
<name>A0A7S8E8R9_9CHLR</name>
<dbReference type="RefSeq" id="WP_195170408.1">
    <property type="nucleotide sequence ID" value="NZ_CP062983.1"/>
</dbReference>
<dbReference type="InterPro" id="IPR016117">
    <property type="entry name" value="ArgJ-like_dom_sf"/>
</dbReference>
<dbReference type="CDD" id="cd02253">
    <property type="entry name" value="DmpA"/>
    <property type="match status" value="1"/>
</dbReference>
<sequence>MSYNHRSHAFDLSVGTLESGPLNAITDVAGVHVGHKTRIEGDDTRTGVTAILPHTGHLYHDPVTAAVYTINGFGKAVGFEQVRELGILETPILLTNTLSTWRAADALVTYMLRQSPDIWTVNPVVGECNDSYLNDIKARVITPEDAFAALDSASDGPVTEGCVGAGTGTSCYGFKGGIGTSSRVVGEYTVGALLQTNFGSREELRMNGIPVGWHLRDQYKAGKAPGPGSVMIILATDAPLTARQLQRLAKRAAFGLGRTGTACHHGSGDFVIAFSTQRAQTIQLDHVIMDPLFSAVVDCVENAVYNALLAATTITGREGNTLYALPHDDVRRLLQLETSRRAD</sequence>
<keyword evidence="3" id="KW-1185">Reference proteome</keyword>
<dbReference type="Proteomes" id="UP000594468">
    <property type="component" value="Chromosome"/>
</dbReference>
<dbReference type="EMBL" id="CP062983">
    <property type="protein sequence ID" value="QPC82339.1"/>
    <property type="molecule type" value="Genomic_DNA"/>
</dbReference>
<protein>
    <submittedName>
        <fullName evidence="2">P1 family peptidase</fullName>
    </submittedName>
</protein>
<dbReference type="Gene3D" id="3.60.70.12">
    <property type="entry name" value="L-amino peptidase D-ALA esterase/amidase"/>
    <property type="match status" value="1"/>
</dbReference>